<dbReference type="PROSITE" id="PS51257">
    <property type="entry name" value="PROKAR_LIPOPROTEIN"/>
    <property type="match status" value="1"/>
</dbReference>
<name>A0A1C6VI39_9ACTN</name>
<evidence type="ECO:0000259" key="1">
    <source>
        <dbReference type="Pfam" id="PF13845"/>
    </source>
</evidence>
<feature type="domain" description="Septum formation-related" evidence="1">
    <location>
        <begin position="61"/>
        <end position="283"/>
    </location>
</feature>
<protein>
    <submittedName>
        <fullName evidence="2">Septum formation</fullName>
    </submittedName>
</protein>
<reference evidence="2 3" key="1">
    <citation type="submission" date="2016-06" db="EMBL/GenBank/DDBJ databases">
        <authorList>
            <person name="Kjaerup R.B."/>
            <person name="Dalgaard T.S."/>
            <person name="Juul-Madsen H.R."/>
        </authorList>
    </citation>
    <scope>NUCLEOTIDE SEQUENCE [LARGE SCALE GENOMIC DNA]</scope>
    <source>
        <strain evidence="2 3">DSM 43363</strain>
    </source>
</reference>
<evidence type="ECO:0000313" key="3">
    <source>
        <dbReference type="Proteomes" id="UP000199343"/>
    </source>
</evidence>
<dbReference type="Pfam" id="PF13845">
    <property type="entry name" value="Septum_form"/>
    <property type="match status" value="1"/>
</dbReference>
<dbReference type="InterPro" id="IPR026004">
    <property type="entry name" value="Septum_form"/>
</dbReference>
<dbReference type="STRING" id="47871.GA0070608_3194"/>
<sequence>MLRRLSRGNGENHMRRVLGVTASAVLVATALSGCGNPPGTDGDLTDDWRPVAEARQFAPRAGECHVNAEPTAYLTSHQPVDCAKAHLVETFHIGTFTGDLAARPIPPRVGSAAMRSAFTECDAKAKEFVGGDWRDGRLTVQVAPTSPAGWAGGSRWYRCDLFELNPLDDTGDAAVNRAGSLRGALRASTPLRHGCAEAGEWGHLLTVPCTKVHRYEYVGVWMAPNASYEDATKDEDAVHTKCRSVIARYAKVPVDRMLRYRTGSTYRFPSEEAWARGDRGVRCWYWSSGKKLTRSIAGGGTKALPVN</sequence>
<proteinExistence type="predicted"/>
<gene>
    <name evidence="2" type="ORF">GA0070608_3194</name>
</gene>
<dbReference type="Proteomes" id="UP000199343">
    <property type="component" value="Unassembled WGS sequence"/>
</dbReference>
<organism evidence="2 3">
    <name type="scientific">Micromonospora peucetia</name>
    <dbReference type="NCBI Taxonomy" id="47871"/>
    <lineage>
        <taxon>Bacteria</taxon>
        <taxon>Bacillati</taxon>
        <taxon>Actinomycetota</taxon>
        <taxon>Actinomycetes</taxon>
        <taxon>Micromonosporales</taxon>
        <taxon>Micromonosporaceae</taxon>
        <taxon>Micromonospora</taxon>
    </lineage>
</organism>
<accession>A0A1C6VI39</accession>
<evidence type="ECO:0000313" key="2">
    <source>
        <dbReference type="EMBL" id="SCL65945.1"/>
    </source>
</evidence>
<dbReference type="EMBL" id="FMIC01000002">
    <property type="protein sequence ID" value="SCL65945.1"/>
    <property type="molecule type" value="Genomic_DNA"/>
</dbReference>
<dbReference type="AlphaFoldDB" id="A0A1C6VI39"/>